<keyword evidence="10" id="KW-1185">Reference proteome</keyword>
<dbReference type="AlphaFoldDB" id="A0A9N9MTC6"/>
<dbReference type="GO" id="GO:0007219">
    <property type="term" value="P:Notch signaling pathway"/>
    <property type="evidence" value="ECO:0007669"/>
    <property type="project" value="UniProtKB-KW"/>
</dbReference>
<evidence type="ECO:0000256" key="4">
    <source>
        <dbReference type="ARBA" id="ARBA00022692"/>
    </source>
</evidence>
<dbReference type="GO" id="GO:0070765">
    <property type="term" value="C:gamma-secretase complex"/>
    <property type="evidence" value="ECO:0007669"/>
    <property type="project" value="TreeGrafter"/>
</dbReference>
<feature type="transmembrane region" description="Helical" evidence="8">
    <location>
        <begin position="17"/>
        <end position="36"/>
    </location>
</feature>
<feature type="transmembrane region" description="Helical" evidence="8">
    <location>
        <begin position="56"/>
        <end position="77"/>
    </location>
</feature>
<evidence type="ECO:0000256" key="5">
    <source>
        <dbReference type="ARBA" id="ARBA00022976"/>
    </source>
</evidence>
<dbReference type="PANTHER" id="PTHR16318">
    <property type="entry name" value="GAMMA-SECRETASE SUBUNIT PEN-2"/>
    <property type="match status" value="1"/>
</dbReference>
<dbReference type="PANTHER" id="PTHR16318:SF0">
    <property type="entry name" value="GAMMA-SECRETASE SUBUNIT PEN-2"/>
    <property type="match status" value="1"/>
</dbReference>
<evidence type="ECO:0000256" key="7">
    <source>
        <dbReference type="ARBA" id="ARBA00023136"/>
    </source>
</evidence>
<dbReference type="InterPro" id="IPR019379">
    <property type="entry name" value="Gamma_Secretase_Asp_P_PEN2"/>
</dbReference>
<comment type="subcellular location">
    <subcellularLocation>
        <location evidence="1">Membrane</location>
        <topology evidence="1">Multi-pass membrane protein</topology>
    </subcellularLocation>
</comment>
<reference evidence="9" key="1">
    <citation type="submission" date="2022-01" db="EMBL/GenBank/DDBJ databases">
        <authorList>
            <person name="King R."/>
        </authorList>
    </citation>
    <scope>NUCLEOTIDE SEQUENCE</scope>
</reference>
<dbReference type="GO" id="GO:0007220">
    <property type="term" value="P:Notch receptor processing"/>
    <property type="evidence" value="ECO:0007669"/>
    <property type="project" value="TreeGrafter"/>
</dbReference>
<evidence type="ECO:0000256" key="3">
    <source>
        <dbReference type="ARBA" id="ARBA00018306"/>
    </source>
</evidence>
<organism evidence="9 10">
    <name type="scientific">Ceutorhynchus assimilis</name>
    <name type="common">cabbage seed weevil</name>
    <dbReference type="NCBI Taxonomy" id="467358"/>
    <lineage>
        <taxon>Eukaryota</taxon>
        <taxon>Metazoa</taxon>
        <taxon>Ecdysozoa</taxon>
        <taxon>Arthropoda</taxon>
        <taxon>Hexapoda</taxon>
        <taxon>Insecta</taxon>
        <taxon>Pterygota</taxon>
        <taxon>Neoptera</taxon>
        <taxon>Endopterygota</taxon>
        <taxon>Coleoptera</taxon>
        <taxon>Polyphaga</taxon>
        <taxon>Cucujiformia</taxon>
        <taxon>Curculionidae</taxon>
        <taxon>Ceutorhynchinae</taxon>
        <taxon>Ceutorhynchus</taxon>
    </lineage>
</organism>
<proteinExistence type="inferred from homology"/>
<dbReference type="Proteomes" id="UP001152799">
    <property type="component" value="Chromosome 6"/>
</dbReference>
<keyword evidence="4 8" id="KW-0812">Transmembrane</keyword>
<evidence type="ECO:0000256" key="6">
    <source>
        <dbReference type="ARBA" id="ARBA00022989"/>
    </source>
</evidence>
<dbReference type="Pfam" id="PF10251">
    <property type="entry name" value="PEN-2"/>
    <property type="match status" value="1"/>
</dbReference>
<dbReference type="OrthoDB" id="524898at2759"/>
<evidence type="ECO:0000256" key="2">
    <source>
        <dbReference type="ARBA" id="ARBA00009607"/>
    </source>
</evidence>
<keyword evidence="5" id="KW-0914">Notch signaling pathway</keyword>
<dbReference type="EMBL" id="OU892282">
    <property type="protein sequence ID" value="CAG9770008.1"/>
    <property type="molecule type" value="Genomic_DNA"/>
</dbReference>
<evidence type="ECO:0000313" key="9">
    <source>
        <dbReference type="EMBL" id="CAG9770008.1"/>
    </source>
</evidence>
<protein>
    <recommendedName>
        <fullName evidence="3">Gamma-secretase subunit PEN-2</fullName>
    </recommendedName>
</protein>
<evidence type="ECO:0000256" key="1">
    <source>
        <dbReference type="ARBA" id="ARBA00004141"/>
    </source>
</evidence>
<comment type="similarity">
    <text evidence="2">Belongs to the PEN-2 family.</text>
</comment>
<evidence type="ECO:0000313" key="10">
    <source>
        <dbReference type="Proteomes" id="UP001152799"/>
    </source>
</evidence>
<name>A0A9N9MTC6_9CUCU</name>
<sequence>MDLSKVPNEKKLHLSKWYFRAGFALLPFVWAVNAIWFFNEAFRKPEYNEQKQIRKYVIYSGMGALLWLILIVTWITVFQINRASWGEFADKISFIIPLGTP</sequence>
<keyword evidence="7 8" id="KW-0472">Membrane</keyword>
<evidence type="ECO:0000256" key="8">
    <source>
        <dbReference type="SAM" id="Phobius"/>
    </source>
</evidence>
<accession>A0A9N9MTC6</accession>
<keyword evidence="6 8" id="KW-1133">Transmembrane helix</keyword>
<gene>
    <name evidence="9" type="ORF">CEUTPL_LOCUS10477</name>
</gene>